<keyword evidence="2" id="KW-1185">Reference proteome</keyword>
<name>A0ACA9PA22_9GLOM</name>
<protein>
    <submittedName>
        <fullName evidence="1">745_t:CDS:1</fullName>
    </submittedName>
</protein>
<dbReference type="Proteomes" id="UP000789702">
    <property type="component" value="Unassembled WGS sequence"/>
</dbReference>
<sequence>SYFSKVAIVNSVHLIAASLKDKKLQCIIATASTTTQDNEVERIVKDHNNSSLVKFTWPKIFSEYSFSKD</sequence>
<gene>
    <name evidence="1" type="ORF">DHETER_LOCUS11638</name>
</gene>
<dbReference type="EMBL" id="CAJVPU010026062">
    <property type="protein sequence ID" value="CAG8698562.1"/>
    <property type="molecule type" value="Genomic_DNA"/>
</dbReference>
<comment type="caution">
    <text evidence="1">The sequence shown here is derived from an EMBL/GenBank/DDBJ whole genome shotgun (WGS) entry which is preliminary data.</text>
</comment>
<organism evidence="1 2">
    <name type="scientific">Dentiscutata heterogama</name>
    <dbReference type="NCBI Taxonomy" id="1316150"/>
    <lineage>
        <taxon>Eukaryota</taxon>
        <taxon>Fungi</taxon>
        <taxon>Fungi incertae sedis</taxon>
        <taxon>Mucoromycota</taxon>
        <taxon>Glomeromycotina</taxon>
        <taxon>Glomeromycetes</taxon>
        <taxon>Diversisporales</taxon>
        <taxon>Gigasporaceae</taxon>
        <taxon>Dentiscutata</taxon>
    </lineage>
</organism>
<feature type="non-terminal residue" evidence="1">
    <location>
        <position position="1"/>
    </location>
</feature>
<feature type="non-terminal residue" evidence="1">
    <location>
        <position position="69"/>
    </location>
</feature>
<accession>A0ACA9PA22</accession>
<proteinExistence type="predicted"/>
<evidence type="ECO:0000313" key="1">
    <source>
        <dbReference type="EMBL" id="CAG8698562.1"/>
    </source>
</evidence>
<evidence type="ECO:0000313" key="2">
    <source>
        <dbReference type="Proteomes" id="UP000789702"/>
    </source>
</evidence>
<reference evidence="1" key="1">
    <citation type="submission" date="2021-06" db="EMBL/GenBank/DDBJ databases">
        <authorList>
            <person name="Kallberg Y."/>
            <person name="Tangrot J."/>
            <person name="Rosling A."/>
        </authorList>
    </citation>
    <scope>NUCLEOTIDE SEQUENCE</scope>
    <source>
        <strain evidence="1">IL203A</strain>
    </source>
</reference>